<accession>A0AAV4XC27</accession>
<name>A0AAV4XC27_CAEEX</name>
<proteinExistence type="predicted"/>
<comment type="caution">
    <text evidence="1">The sequence shown here is derived from an EMBL/GenBank/DDBJ whole genome shotgun (WGS) entry which is preliminary data.</text>
</comment>
<gene>
    <name evidence="1" type="ORF">CEXT_364691</name>
</gene>
<dbReference type="AlphaFoldDB" id="A0AAV4XC27"/>
<evidence type="ECO:0000313" key="1">
    <source>
        <dbReference type="EMBL" id="GIY91339.1"/>
    </source>
</evidence>
<dbReference type="Proteomes" id="UP001054945">
    <property type="component" value="Unassembled WGS sequence"/>
</dbReference>
<organism evidence="1 2">
    <name type="scientific">Caerostris extrusa</name>
    <name type="common">Bark spider</name>
    <name type="synonym">Caerostris bankana</name>
    <dbReference type="NCBI Taxonomy" id="172846"/>
    <lineage>
        <taxon>Eukaryota</taxon>
        <taxon>Metazoa</taxon>
        <taxon>Ecdysozoa</taxon>
        <taxon>Arthropoda</taxon>
        <taxon>Chelicerata</taxon>
        <taxon>Arachnida</taxon>
        <taxon>Araneae</taxon>
        <taxon>Araneomorphae</taxon>
        <taxon>Entelegynae</taxon>
        <taxon>Araneoidea</taxon>
        <taxon>Araneidae</taxon>
        <taxon>Caerostris</taxon>
    </lineage>
</organism>
<evidence type="ECO:0000313" key="2">
    <source>
        <dbReference type="Proteomes" id="UP001054945"/>
    </source>
</evidence>
<reference evidence="1 2" key="1">
    <citation type="submission" date="2021-06" db="EMBL/GenBank/DDBJ databases">
        <title>Caerostris extrusa draft genome.</title>
        <authorList>
            <person name="Kono N."/>
            <person name="Arakawa K."/>
        </authorList>
    </citation>
    <scope>NUCLEOTIDE SEQUENCE [LARGE SCALE GENOMIC DNA]</scope>
</reference>
<dbReference type="EMBL" id="BPLR01017405">
    <property type="protein sequence ID" value="GIY91339.1"/>
    <property type="molecule type" value="Genomic_DNA"/>
</dbReference>
<keyword evidence="2" id="KW-1185">Reference proteome</keyword>
<sequence length="99" mass="11032">MNKWSFSLVIKDERGLEGEGLFSRGRGWAEERLIGCLPSPRGFEGRVLLFSPEVLLVKGGRGWIGYRDENDGILVDSQISHLTLSDGERRYYGGEGEGT</sequence>
<protein>
    <submittedName>
        <fullName evidence="1">Uncharacterized protein</fullName>
    </submittedName>
</protein>